<keyword evidence="9" id="KW-1185">Reference proteome</keyword>
<keyword evidence="5 6" id="KW-0472">Membrane</keyword>
<keyword evidence="3 6" id="KW-0812">Transmembrane</keyword>
<evidence type="ECO:0000256" key="6">
    <source>
        <dbReference type="SAM" id="Phobius"/>
    </source>
</evidence>
<comment type="caution">
    <text evidence="8">The sequence shown here is derived from an EMBL/GenBank/DDBJ whole genome shotgun (WGS) entry which is preliminary data.</text>
</comment>
<dbReference type="EMBL" id="BJYZ01000023">
    <property type="protein sequence ID" value="GEO40770.1"/>
    <property type="molecule type" value="Genomic_DNA"/>
</dbReference>
<evidence type="ECO:0000256" key="1">
    <source>
        <dbReference type="ARBA" id="ARBA00004141"/>
    </source>
</evidence>
<dbReference type="Gene3D" id="1.10.3730.20">
    <property type="match status" value="1"/>
</dbReference>
<evidence type="ECO:0000256" key="5">
    <source>
        <dbReference type="ARBA" id="ARBA00023136"/>
    </source>
</evidence>
<feature type="transmembrane region" description="Helical" evidence="6">
    <location>
        <begin position="133"/>
        <end position="153"/>
    </location>
</feature>
<feature type="transmembrane region" description="Helical" evidence="6">
    <location>
        <begin position="165"/>
        <end position="188"/>
    </location>
</feature>
<feature type="transmembrane region" description="Helical" evidence="6">
    <location>
        <begin position="28"/>
        <end position="44"/>
    </location>
</feature>
<dbReference type="OrthoDB" id="9812899at2"/>
<comment type="similarity">
    <text evidence="2">Belongs to the drug/metabolite transporter (DMT) superfamily. 10 TMS drug/metabolite exporter (DME) (TC 2.A.7.3) family.</text>
</comment>
<dbReference type="SUPFAM" id="SSF103481">
    <property type="entry name" value="Multidrug resistance efflux transporter EmrE"/>
    <property type="match status" value="2"/>
</dbReference>
<feature type="transmembrane region" description="Helical" evidence="6">
    <location>
        <begin position="82"/>
        <end position="103"/>
    </location>
</feature>
<organism evidence="8 9">
    <name type="scientific">Skermanella aerolata</name>
    <dbReference type="NCBI Taxonomy" id="393310"/>
    <lineage>
        <taxon>Bacteria</taxon>
        <taxon>Pseudomonadati</taxon>
        <taxon>Pseudomonadota</taxon>
        <taxon>Alphaproteobacteria</taxon>
        <taxon>Rhodospirillales</taxon>
        <taxon>Azospirillaceae</taxon>
        <taxon>Skermanella</taxon>
    </lineage>
</organism>
<dbReference type="PANTHER" id="PTHR22911">
    <property type="entry name" value="ACYL-MALONYL CONDENSING ENZYME-RELATED"/>
    <property type="match status" value="1"/>
</dbReference>
<dbReference type="Proteomes" id="UP000321523">
    <property type="component" value="Unassembled WGS sequence"/>
</dbReference>
<reference evidence="8 9" key="1">
    <citation type="submission" date="2019-07" db="EMBL/GenBank/DDBJ databases">
        <title>Whole genome shotgun sequence of Skermanella aerolata NBRC 106429.</title>
        <authorList>
            <person name="Hosoyama A."/>
            <person name="Uohara A."/>
            <person name="Ohji S."/>
            <person name="Ichikawa N."/>
        </authorList>
    </citation>
    <scope>NUCLEOTIDE SEQUENCE [LARGE SCALE GENOMIC DNA]</scope>
    <source>
        <strain evidence="8 9">NBRC 106429</strain>
    </source>
</reference>
<evidence type="ECO:0000256" key="3">
    <source>
        <dbReference type="ARBA" id="ARBA00022692"/>
    </source>
</evidence>
<evidence type="ECO:0000313" key="9">
    <source>
        <dbReference type="Proteomes" id="UP000321523"/>
    </source>
</evidence>
<dbReference type="InterPro" id="IPR037185">
    <property type="entry name" value="EmrE-like"/>
</dbReference>
<comment type="subcellular location">
    <subcellularLocation>
        <location evidence="1">Membrane</location>
        <topology evidence="1">Multi-pass membrane protein</topology>
    </subcellularLocation>
</comment>
<protein>
    <submittedName>
        <fullName evidence="8">Membrane protein</fullName>
    </submittedName>
</protein>
<evidence type="ECO:0000256" key="2">
    <source>
        <dbReference type="ARBA" id="ARBA00009853"/>
    </source>
</evidence>
<evidence type="ECO:0000313" key="8">
    <source>
        <dbReference type="EMBL" id="GEO40770.1"/>
    </source>
</evidence>
<name>A0A512DX52_9PROT</name>
<keyword evidence="4 6" id="KW-1133">Transmembrane helix</keyword>
<proteinExistence type="inferred from homology"/>
<dbReference type="GO" id="GO:0016020">
    <property type="term" value="C:membrane"/>
    <property type="evidence" value="ECO:0007669"/>
    <property type="project" value="UniProtKB-SubCell"/>
</dbReference>
<feature type="transmembrane region" description="Helical" evidence="6">
    <location>
        <begin position="194"/>
        <end position="212"/>
    </location>
</feature>
<feature type="transmembrane region" description="Helical" evidence="6">
    <location>
        <begin position="56"/>
        <end position="76"/>
    </location>
</feature>
<gene>
    <name evidence="8" type="ORF">SAE02_49180</name>
</gene>
<dbReference type="AlphaFoldDB" id="A0A512DX52"/>
<sequence length="291" mass="31218">MVTGAALFSLLNLLIRHGATELHPFQVAFFRNFFSLMFMLPWLAKAGLGGLHTSKAWLYTTRSLTGLAAMLTWFYALTVMPLGEAVALSFTTPLFATIGAALFLGEVVRLRRWSATVVGFIGVLVIIRPDAEAITLPAAIVLVSACFSAASALQVKALSRTESPAVMVTYMVLFLTPMSLVPALFVWSWPSWGMLVWLVLMGGIATLGHLALTRAFTLADASAMMPFDYTKLPFAALLGYLAFGETMDVWAWIGAGIIAASTIYIAQREAMLARRARSAAAASAAVGSPAE</sequence>
<accession>A0A512DX52</accession>
<dbReference type="InterPro" id="IPR000620">
    <property type="entry name" value="EamA_dom"/>
</dbReference>
<feature type="domain" description="EamA" evidence="7">
    <location>
        <begin position="2"/>
        <end position="127"/>
    </location>
</feature>
<feature type="domain" description="EamA" evidence="7">
    <location>
        <begin position="140"/>
        <end position="265"/>
    </location>
</feature>
<dbReference type="Pfam" id="PF00892">
    <property type="entry name" value="EamA"/>
    <property type="match status" value="2"/>
</dbReference>
<evidence type="ECO:0000259" key="7">
    <source>
        <dbReference type="Pfam" id="PF00892"/>
    </source>
</evidence>
<evidence type="ECO:0000256" key="4">
    <source>
        <dbReference type="ARBA" id="ARBA00022989"/>
    </source>
</evidence>
<dbReference type="PANTHER" id="PTHR22911:SF6">
    <property type="entry name" value="SOLUTE CARRIER FAMILY 35 MEMBER G1"/>
    <property type="match status" value="1"/>
</dbReference>
<feature type="transmembrane region" description="Helical" evidence="6">
    <location>
        <begin position="249"/>
        <end position="267"/>
    </location>
</feature>